<organism evidence="1 2">
    <name type="scientific">Datura stramonium</name>
    <name type="common">Jimsonweed</name>
    <name type="synonym">Common thornapple</name>
    <dbReference type="NCBI Taxonomy" id="4076"/>
    <lineage>
        <taxon>Eukaryota</taxon>
        <taxon>Viridiplantae</taxon>
        <taxon>Streptophyta</taxon>
        <taxon>Embryophyta</taxon>
        <taxon>Tracheophyta</taxon>
        <taxon>Spermatophyta</taxon>
        <taxon>Magnoliopsida</taxon>
        <taxon>eudicotyledons</taxon>
        <taxon>Gunneridae</taxon>
        <taxon>Pentapetalae</taxon>
        <taxon>asterids</taxon>
        <taxon>lamiids</taxon>
        <taxon>Solanales</taxon>
        <taxon>Solanaceae</taxon>
        <taxon>Solanoideae</taxon>
        <taxon>Datureae</taxon>
        <taxon>Datura</taxon>
    </lineage>
</organism>
<feature type="non-terminal residue" evidence="1">
    <location>
        <position position="184"/>
    </location>
</feature>
<reference evidence="1 2" key="1">
    <citation type="journal article" date="2021" name="BMC Genomics">
        <title>Datura genome reveals duplications of psychoactive alkaloid biosynthetic genes and high mutation rate following tissue culture.</title>
        <authorList>
            <person name="Rajewski A."/>
            <person name="Carter-House D."/>
            <person name="Stajich J."/>
            <person name="Litt A."/>
        </authorList>
    </citation>
    <scope>NUCLEOTIDE SEQUENCE [LARGE SCALE GENOMIC DNA]</scope>
    <source>
        <strain evidence="1">AR-01</strain>
    </source>
</reference>
<keyword evidence="2" id="KW-1185">Reference proteome</keyword>
<name>A0ABS8RYP4_DATST</name>
<gene>
    <name evidence="1" type="ORF">HAX54_014121</name>
</gene>
<feature type="non-terminal residue" evidence="1">
    <location>
        <position position="1"/>
    </location>
</feature>
<dbReference type="Proteomes" id="UP000823775">
    <property type="component" value="Unassembled WGS sequence"/>
</dbReference>
<proteinExistence type="predicted"/>
<evidence type="ECO:0000313" key="2">
    <source>
        <dbReference type="Proteomes" id="UP000823775"/>
    </source>
</evidence>
<protein>
    <submittedName>
        <fullName evidence="1">Uncharacterized protein</fullName>
    </submittedName>
</protein>
<evidence type="ECO:0000313" key="1">
    <source>
        <dbReference type="EMBL" id="MCD7451932.1"/>
    </source>
</evidence>
<accession>A0ABS8RYP4</accession>
<comment type="caution">
    <text evidence="1">The sequence shown here is derived from an EMBL/GenBank/DDBJ whole genome shotgun (WGS) entry which is preliminary data.</text>
</comment>
<dbReference type="EMBL" id="JACEIK010000187">
    <property type="protein sequence ID" value="MCD7451932.1"/>
    <property type="molecule type" value="Genomic_DNA"/>
</dbReference>
<sequence>REVIPRLKLWRWVGGNPPLSNLLMFLDELRYDIDLQHDLWDKHIAGVKIKVKRAKVTDRENYTQTTNLRFGSVSWSIASAFSSMPRRGIKNLAPETSTPVHWLRGMELELRDSLRATLSPHSPFPLEHAMAKALRLHPIFSKSKFHSVDYAKLWEKLVIEVYRRGSLSTRMTMTSESMLATKCR</sequence>